<dbReference type="SUPFAM" id="SSF53335">
    <property type="entry name" value="S-adenosyl-L-methionine-dependent methyltransferases"/>
    <property type="match status" value="1"/>
</dbReference>
<gene>
    <name evidence="2" type="ORF">AVDCRST_MAG18-1146</name>
</gene>
<dbReference type="InterPro" id="IPR041698">
    <property type="entry name" value="Methyltransf_25"/>
</dbReference>
<protein>
    <recommendedName>
        <fullName evidence="1">Methyltransferase domain-containing protein</fullName>
    </recommendedName>
</protein>
<dbReference type="EMBL" id="CADCWN010000085">
    <property type="protein sequence ID" value="CAA9561803.1"/>
    <property type="molecule type" value="Genomic_DNA"/>
</dbReference>
<dbReference type="GO" id="GO:0008168">
    <property type="term" value="F:methyltransferase activity"/>
    <property type="evidence" value="ECO:0007669"/>
    <property type="project" value="TreeGrafter"/>
</dbReference>
<reference evidence="2" key="1">
    <citation type="submission" date="2020-02" db="EMBL/GenBank/DDBJ databases">
        <authorList>
            <person name="Meier V. D."/>
        </authorList>
    </citation>
    <scope>NUCLEOTIDE SEQUENCE</scope>
    <source>
        <strain evidence="2">AVDCRST_MAG18</strain>
    </source>
</reference>
<evidence type="ECO:0000313" key="2">
    <source>
        <dbReference type="EMBL" id="CAA9561803.1"/>
    </source>
</evidence>
<dbReference type="Gene3D" id="3.40.50.150">
    <property type="entry name" value="Vaccinia Virus protein VP39"/>
    <property type="match status" value="1"/>
</dbReference>
<dbReference type="CDD" id="cd02440">
    <property type="entry name" value="AdoMet_MTases"/>
    <property type="match status" value="1"/>
</dbReference>
<feature type="domain" description="Methyltransferase" evidence="1">
    <location>
        <begin position="60"/>
        <end position="152"/>
    </location>
</feature>
<sequence>MDVSAMHQGNRLGWNEGAARYAERVEEEIAFLRGGGNALLPPELRFLGDLRAWCRRAIHLQCAAGEDTLSLWNLGAGEIIGIDISDAMIDLARRKSAALGAPARWFRSDVLATPHELDGTADLVYTGKGALNWLHDIESWARVVARLLAPGGRFYLFEGHPITWIFDQEGAAPQLDPRYGDYFSERPEPDQGWPATYIGELSRPREELAVKWERQWSLGAVINVLIAAGLRVERFEEHPDRYWRQFPNMPDAVANKFPHTYSLLMRKDGM</sequence>
<evidence type="ECO:0000259" key="1">
    <source>
        <dbReference type="Pfam" id="PF13649"/>
    </source>
</evidence>
<dbReference type="PANTHER" id="PTHR43464:SF82">
    <property type="entry name" value="METHYLTRANSFERASE DOMAIN-CONTAINING PROTEIN"/>
    <property type="match status" value="1"/>
</dbReference>
<proteinExistence type="predicted"/>
<dbReference type="AlphaFoldDB" id="A0A6J4UYD1"/>
<dbReference type="PANTHER" id="PTHR43464">
    <property type="entry name" value="METHYLTRANSFERASE"/>
    <property type="match status" value="1"/>
</dbReference>
<dbReference type="Pfam" id="PF13649">
    <property type="entry name" value="Methyltransf_25"/>
    <property type="match status" value="1"/>
</dbReference>
<organism evidence="2">
    <name type="scientific">uncultured Thermomicrobiales bacterium</name>
    <dbReference type="NCBI Taxonomy" id="1645740"/>
    <lineage>
        <taxon>Bacteria</taxon>
        <taxon>Pseudomonadati</taxon>
        <taxon>Thermomicrobiota</taxon>
        <taxon>Thermomicrobia</taxon>
        <taxon>Thermomicrobiales</taxon>
        <taxon>environmental samples</taxon>
    </lineage>
</organism>
<name>A0A6J4UYD1_9BACT</name>
<accession>A0A6J4UYD1</accession>
<dbReference type="InterPro" id="IPR029063">
    <property type="entry name" value="SAM-dependent_MTases_sf"/>
</dbReference>